<dbReference type="InterPro" id="IPR017853">
    <property type="entry name" value="GH"/>
</dbReference>
<proteinExistence type="predicted"/>
<dbReference type="Gene3D" id="3.20.20.80">
    <property type="entry name" value="Glycosidases"/>
    <property type="match status" value="1"/>
</dbReference>
<dbReference type="AlphaFoldDB" id="A0A4V2MIT8"/>
<evidence type="ECO:0000313" key="3">
    <source>
        <dbReference type="Proteomes" id="UP000292884"/>
    </source>
</evidence>
<reference evidence="2 3" key="1">
    <citation type="submission" date="2019-02" db="EMBL/GenBank/DDBJ databases">
        <title>Pedobacter sp. RP-1-13 sp. nov., isolated from Arctic soil.</title>
        <authorList>
            <person name="Dahal R.H."/>
        </authorList>
    </citation>
    <scope>NUCLEOTIDE SEQUENCE [LARGE SCALE GENOMIC DNA]</scope>
    <source>
        <strain evidence="2 3">RP-1-13</strain>
    </source>
</reference>
<gene>
    <name evidence="2" type="ORF">EZ428_08520</name>
</gene>
<dbReference type="Gene3D" id="2.60.40.1180">
    <property type="entry name" value="Golgi alpha-mannosidase II"/>
    <property type="match status" value="1"/>
</dbReference>
<dbReference type="PANTHER" id="PTHR43576:SF3">
    <property type="entry name" value="ALPHA-L-ARABINOFURANOSIDASE C"/>
    <property type="match status" value="1"/>
</dbReference>
<dbReference type="PANTHER" id="PTHR43576">
    <property type="entry name" value="ALPHA-L-ARABINOFURANOSIDASE C-RELATED"/>
    <property type="match status" value="1"/>
</dbReference>
<accession>A0A4V2MIT8</accession>
<protein>
    <submittedName>
        <fullName evidence="2">Alpha-L-arabinofuranosidase</fullName>
    </submittedName>
</protein>
<dbReference type="InterPro" id="IPR013780">
    <property type="entry name" value="Glyco_hydro_b"/>
</dbReference>
<sequence>MKLYLTTNKLKLTYLGIGLLFLLACKKTPKEVIAEPTVPTNPGNTGDIIPPKSVPVANTIGFFMDDWQGKAFVAPNFVDVPKSTSPANVTVGADFSETVAKVSKYLFGNNTNPYIGQLATEPLLVGHVKNLSPNILRFPGGNIASVFFWNADANQKPADAPSTLYNTSGTSVNAGYWYGKNTANWTLSLANYYNFLQQTNSTGIITVNYSYARYGTSTHPDQVAAHLAADWVRFDKGKTKYWEIGNEDAGPWQAGYKINTATNKDGQPEIINGALYGKHFKVFADSMRKAASEIGSVIKIGGQLIQYDATTSSNVVDKNWNSGFLSAAAGAADFYIVHTYYTPYAQNSTASVILNTAVTESKMIMDYMKKTTQDNGASLKPIAMTEWNIFAEGSKQQVSHIAGMHAIMVLGELIKNNYGMASRWDLANGYSSGNDHGMFSLADEGDGTTKWTPRPAFYHIYYFQKYFGDRMVTSTVTGSTDVVSYASGYASGEAGIVLVNKGTSTQIVNTEIKNFNAGSRYYYYTLTGSNDNGEFSRKLLINDNGPDGVSGGPTNYQTLVARSATVVGGIKLTLPPRSVVYLVVDKK</sequence>
<dbReference type="InterPro" id="IPR055235">
    <property type="entry name" value="ASD1_cat"/>
</dbReference>
<dbReference type="SUPFAM" id="SSF51445">
    <property type="entry name" value="(Trans)glycosidases"/>
    <property type="match status" value="1"/>
</dbReference>
<keyword evidence="3" id="KW-1185">Reference proteome</keyword>
<evidence type="ECO:0000259" key="1">
    <source>
        <dbReference type="Pfam" id="PF22848"/>
    </source>
</evidence>
<dbReference type="PROSITE" id="PS51257">
    <property type="entry name" value="PROKAR_LIPOPROTEIN"/>
    <property type="match status" value="1"/>
</dbReference>
<evidence type="ECO:0000313" key="2">
    <source>
        <dbReference type="EMBL" id="TCC91786.1"/>
    </source>
</evidence>
<comment type="caution">
    <text evidence="2">The sequence shown here is derived from an EMBL/GenBank/DDBJ whole genome shotgun (WGS) entry which is preliminary data.</text>
</comment>
<dbReference type="RefSeq" id="WP_131552725.1">
    <property type="nucleotide sequence ID" value="NZ_SJSK01000002.1"/>
</dbReference>
<organism evidence="2 3">
    <name type="scientific">Pedobacter frigiditerrae</name>
    <dbReference type="NCBI Taxonomy" id="2530452"/>
    <lineage>
        <taxon>Bacteria</taxon>
        <taxon>Pseudomonadati</taxon>
        <taxon>Bacteroidota</taxon>
        <taxon>Sphingobacteriia</taxon>
        <taxon>Sphingobacteriales</taxon>
        <taxon>Sphingobacteriaceae</taxon>
        <taxon>Pedobacter</taxon>
    </lineage>
</organism>
<dbReference type="EMBL" id="SJSK01000002">
    <property type="protein sequence ID" value="TCC91786.1"/>
    <property type="molecule type" value="Genomic_DNA"/>
</dbReference>
<name>A0A4V2MIT8_9SPHI</name>
<dbReference type="Proteomes" id="UP000292884">
    <property type="component" value="Unassembled WGS sequence"/>
</dbReference>
<dbReference type="Pfam" id="PF22848">
    <property type="entry name" value="ASD1_dom"/>
    <property type="match status" value="1"/>
</dbReference>
<dbReference type="GO" id="GO:0000272">
    <property type="term" value="P:polysaccharide catabolic process"/>
    <property type="evidence" value="ECO:0007669"/>
    <property type="project" value="TreeGrafter"/>
</dbReference>
<feature type="domain" description="Alpha-L-arabinofuranosidase 1 catalytic" evidence="1">
    <location>
        <begin position="128"/>
        <end position="296"/>
    </location>
</feature>
<dbReference type="OrthoDB" id="9758333at2"/>